<dbReference type="Proteomes" id="UP000499080">
    <property type="component" value="Unassembled WGS sequence"/>
</dbReference>
<proteinExistence type="predicted"/>
<comment type="caution">
    <text evidence="1">The sequence shown here is derived from an EMBL/GenBank/DDBJ whole genome shotgun (WGS) entry which is preliminary data.</text>
</comment>
<accession>A0A4Y2NX73</accession>
<reference evidence="1 2" key="1">
    <citation type="journal article" date="2019" name="Sci. Rep.">
        <title>Orb-weaving spider Araneus ventricosus genome elucidates the spidroin gene catalogue.</title>
        <authorList>
            <person name="Kono N."/>
            <person name="Nakamura H."/>
            <person name="Ohtoshi R."/>
            <person name="Moran D.A.P."/>
            <person name="Shinohara A."/>
            <person name="Yoshida Y."/>
            <person name="Fujiwara M."/>
            <person name="Mori M."/>
            <person name="Tomita M."/>
            <person name="Arakawa K."/>
        </authorList>
    </citation>
    <scope>NUCLEOTIDE SEQUENCE [LARGE SCALE GENOMIC DNA]</scope>
</reference>
<keyword evidence="2" id="KW-1185">Reference proteome</keyword>
<dbReference type="EMBL" id="BGPR01009829">
    <property type="protein sequence ID" value="GBN42567.1"/>
    <property type="molecule type" value="Genomic_DNA"/>
</dbReference>
<evidence type="ECO:0000313" key="1">
    <source>
        <dbReference type="EMBL" id="GBN42567.1"/>
    </source>
</evidence>
<name>A0A4Y2NX73_ARAVE</name>
<dbReference type="AlphaFoldDB" id="A0A4Y2NX73"/>
<sequence>MPQHFALQEQPPACLILSEYQGSDNCAACTFCRLLPRLFVSRQYRLCDMKCVSDFVLLNATQTFNWESCVAVGVVWCAYLRILLWFGLRSLFIGSQRQVTSLASE</sequence>
<organism evidence="1 2">
    <name type="scientific">Araneus ventricosus</name>
    <name type="common">Orbweaver spider</name>
    <name type="synonym">Epeira ventricosa</name>
    <dbReference type="NCBI Taxonomy" id="182803"/>
    <lineage>
        <taxon>Eukaryota</taxon>
        <taxon>Metazoa</taxon>
        <taxon>Ecdysozoa</taxon>
        <taxon>Arthropoda</taxon>
        <taxon>Chelicerata</taxon>
        <taxon>Arachnida</taxon>
        <taxon>Araneae</taxon>
        <taxon>Araneomorphae</taxon>
        <taxon>Entelegynae</taxon>
        <taxon>Araneoidea</taxon>
        <taxon>Araneidae</taxon>
        <taxon>Araneus</taxon>
    </lineage>
</organism>
<gene>
    <name evidence="1" type="ORF">AVEN_221810_1</name>
</gene>
<evidence type="ECO:0000313" key="2">
    <source>
        <dbReference type="Proteomes" id="UP000499080"/>
    </source>
</evidence>
<protein>
    <submittedName>
        <fullName evidence="1">Uncharacterized protein</fullName>
    </submittedName>
</protein>